<reference evidence="2" key="1">
    <citation type="submission" date="2018-11" db="EMBL/GenBank/DDBJ databases">
        <authorList>
            <consortium name="Pathogen Informatics"/>
        </authorList>
    </citation>
    <scope>NUCLEOTIDE SEQUENCE</scope>
</reference>
<proteinExistence type="predicted"/>
<keyword evidence="3" id="KW-1185">Reference proteome</keyword>
<feature type="region of interest" description="Disordered" evidence="1">
    <location>
        <begin position="73"/>
        <end position="156"/>
    </location>
</feature>
<dbReference type="EMBL" id="CAAALY010032859">
    <property type="protein sequence ID" value="VEL17495.1"/>
    <property type="molecule type" value="Genomic_DNA"/>
</dbReference>
<feature type="compositionally biased region" description="Acidic residues" evidence="1">
    <location>
        <begin position="77"/>
        <end position="100"/>
    </location>
</feature>
<evidence type="ECO:0000313" key="3">
    <source>
        <dbReference type="Proteomes" id="UP000784294"/>
    </source>
</evidence>
<gene>
    <name evidence="2" type="ORF">PXEA_LOCUS10935</name>
</gene>
<dbReference type="AlphaFoldDB" id="A0A448WQB3"/>
<comment type="caution">
    <text evidence="2">The sequence shown here is derived from an EMBL/GenBank/DDBJ whole genome shotgun (WGS) entry which is preliminary data.</text>
</comment>
<protein>
    <submittedName>
        <fullName evidence="2">Uncharacterized protein</fullName>
    </submittedName>
</protein>
<dbReference type="Proteomes" id="UP000784294">
    <property type="component" value="Unassembled WGS sequence"/>
</dbReference>
<accession>A0A448WQB3</accession>
<feature type="region of interest" description="Disordered" evidence="1">
    <location>
        <begin position="1"/>
        <end position="21"/>
    </location>
</feature>
<evidence type="ECO:0000256" key="1">
    <source>
        <dbReference type="SAM" id="MobiDB-lite"/>
    </source>
</evidence>
<evidence type="ECO:0000313" key="2">
    <source>
        <dbReference type="EMBL" id="VEL17495.1"/>
    </source>
</evidence>
<name>A0A448WQB3_9PLAT</name>
<feature type="compositionally biased region" description="Basic residues" evidence="1">
    <location>
        <begin position="120"/>
        <end position="137"/>
    </location>
</feature>
<organism evidence="2 3">
    <name type="scientific">Protopolystoma xenopodis</name>
    <dbReference type="NCBI Taxonomy" id="117903"/>
    <lineage>
        <taxon>Eukaryota</taxon>
        <taxon>Metazoa</taxon>
        <taxon>Spiralia</taxon>
        <taxon>Lophotrochozoa</taxon>
        <taxon>Platyhelminthes</taxon>
        <taxon>Monogenea</taxon>
        <taxon>Polyopisthocotylea</taxon>
        <taxon>Polystomatidea</taxon>
        <taxon>Polystomatidae</taxon>
        <taxon>Protopolystoma</taxon>
    </lineage>
</organism>
<sequence>MTDENSLQGNPPTASGGTNFRIPSTRLFKRNEMYSNIILVRDSLKPSFSTCYFLSLLFLLSTSSPLLIYSGPKQEAEDKDYESESSVEDDVDSDFDEDENAPDKSNAESSADDEGEGGKSKKRTRRVVTKAYKRKCAKSPAGNPGPRGGYPGVTTDQKGVVKTINQLDNKDNLFYIKQEHL</sequence>